<reference evidence="3" key="1">
    <citation type="submission" date="2016-10" db="EMBL/GenBank/DDBJ databases">
        <authorList>
            <person name="Varghese N."/>
            <person name="Submissions S."/>
        </authorList>
    </citation>
    <scope>NUCLEOTIDE SEQUENCE [LARGE SCALE GENOMIC DNA]</scope>
    <source>
        <strain evidence="3">CGMCC 1.12041</strain>
    </source>
</reference>
<dbReference type="AlphaFoldDB" id="A0A1I1P8F7"/>
<keyword evidence="1" id="KW-0732">Signal</keyword>
<proteinExistence type="predicted"/>
<dbReference type="EMBL" id="FOLD01000014">
    <property type="protein sequence ID" value="SFD03293.1"/>
    <property type="molecule type" value="Genomic_DNA"/>
</dbReference>
<organism evidence="2 3">
    <name type="scientific">Massilia yuzhufengensis</name>
    <dbReference type="NCBI Taxonomy" id="1164594"/>
    <lineage>
        <taxon>Bacteria</taxon>
        <taxon>Pseudomonadati</taxon>
        <taxon>Pseudomonadota</taxon>
        <taxon>Betaproteobacteria</taxon>
        <taxon>Burkholderiales</taxon>
        <taxon>Oxalobacteraceae</taxon>
        <taxon>Telluria group</taxon>
        <taxon>Massilia</taxon>
    </lineage>
</organism>
<dbReference type="InterPro" id="IPR021557">
    <property type="entry name" value="DUF3016"/>
</dbReference>
<feature type="chain" id="PRO_5011778543" description="DUF3016 domain-containing protein" evidence="1">
    <location>
        <begin position="24"/>
        <end position="161"/>
    </location>
</feature>
<dbReference type="Proteomes" id="UP000198639">
    <property type="component" value="Unassembled WGS sequence"/>
</dbReference>
<evidence type="ECO:0000256" key="1">
    <source>
        <dbReference type="SAM" id="SignalP"/>
    </source>
</evidence>
<dbReference type="OrthoDB" id="195620at2"/>
<sequence>MKSSIGKAALAAMFALGAGTASAGVVVNYVNPERFVDLPGGDWEREQVLRELGKYFEKLGKDLPAGQDLTLDILEIDLAGTEAQGQRAGGDIRIRQGINDWPYIELRYTVSANGQVLNTGTAQLKDAGYLSRPTKLSMENDSLRYEKRMIESWFKKTILQK</sequence>
<feature type="signal peptide" evidence="1">
    <location>
        <begin position="1"/>
        <end position="23"/>
    </location>
</feature>
<accession>A0A1I1P8F7</accession>
<keyword evidence="3" id="KW-1185">Reference proteome</keyword>
<name>A0A1I1P8F7_9BURK</name>
<evidence type="ECO:0000313" key="2">
    <source>
        <dbReference type="EMBL" id="SFD03293.1"/>
    </source>
</evidence>
<dbReference type="RefSeq" id="WP_091875089.1">
    <property type="nucleotide sequence ID" value="NZ_FOLD01000014.1"/>
</dbReference>
<dbReference type="Pfam" id="PF11454">
    <property type="entry name" value="DUF3016"/>
    <property type="match status" value="1"/>
</dbReference>
<protein>
    <recommendedName>
        <fullName evidence="4">DUF3016 domain-containing protein</fullName>
    </recommendedName>
</protein>
<evidence type="ECO:0008006" key="4">
    <source>
        <dbReference type="Google" id="ProtNLM"/>
    </source>
</evidence>
<gene>
    <name evidence="2" type="ORF">SAMN05216204_114110</name>
</gene>
<dbReference type="STRING" id="1164594.SAMN05216204_114110"/>
<evidence type="ECO:0000313" key="3">
    <source>
        <dbReference type="Proteomes" id="UP000198639"/>
    </source>
</evidence>